<keyword evidence="2 4" id="KW-0479">Metal-binding</keyword>
<keyword evidence="3 4" id="KW-0408">Iron</keyword>
<dbReference type="GO" id="GO:0046872">
    <property type="term" value="F:metal ion binding"/>
    <property type="evidence" value="ECO:0007669"/>
    <property type="project" value="UniProtKB-KW"/>
</dbReference>
<gene>
    <name evidence="6" type="ORF">Pla110_15190</name>
</gene>
<protein>
    <submittedName>
        <fullName evidence="6">Cytochrome c</fullName>
    </submittedName>
</protein>
<evidence type="ECO:0000256" key="3">
    <source>
        <dbReference type="ARBA" id="ARBA00023004"/>
    </source>
</evidence>
<dbReference type="InterPro" id="IPR011042">
    <property type="entry name" value="6-blade_b-propeller_TolB-like"/>
</dbReference>
<keyword evidence="1 4" id="KW-0349">Heme</keyword>
<dbReference type="PROSITE" id="PS51007">
    <property type="entry name" value="CYTC"/>
    <property type="match status" value="1"/>
</dbReference>
<evidence type="ECO:0000256" key="1">
    <source>
        <dbReference type="ARBA" id="ARBA00022617"/>
    </source>
</evidence>
<dbReference type="Pfam" id="PF00034">
    <property type="entry name" value="Cytochrom_C"/>
    <property type="match status" value="1"/>
</dbReference>
<sequence length="995" mass="110925">MFPRYMSIQMPLLVIIGLSYTSLLADEPETAGKLTPQEELATFTLPEEFEASVVVSEPDVSQPLSIEFDTKGRMWVLQYLQYPIPNGLKAVEVDQYLRTKYDKLPEPPPKGPQGEDRISIYQDQDGDGEMELITHFLSNLNLASGFALDHHGVYVVQPPYLLFYPDANQDDQPDGDPQVLLTGFGMDDAHAFANSLTWGPDGWLYGVQGSTVTANIRGIEFQQGCWRYHPETDRFELFSEGGGNSFGLDFDQYGNVFAGGNTVEPLVHHVQGAYYVKGFGKHGPLHNPHTYGYFQPVQHHGYVGDSLTGGFVLYQGGAFPEEFNNNCIAPNTRHSAMRWSTVEKRGSTFATRAVGDFITSTHNWFRPVESAVGPDGALYVADWYDYNIAHSSPQNHGKWYMPSRFDGRIFRVGPKTVTKFPALAGDLKQRNIDQLLELLEHPNAWFVRHARRLLVTQKEASLTTALSERALNTENEVLALQGLWILSQQGEMTEALALDLLNSPHEYVRAWTIRLHGDSGELYPAFFKACLNLAKSDPSPIVRSQLACTAKRLSSEQTLPLIFELWKQSEDLDDPFIPLLIWWALEDKAVSHSNEVVALFQQPSTWQQPLVQNVLLERIARRYTAEQSTAGYDALASLLALAPDELTRQSLVTGMTTALEGRRLDAIPPSLKPAIQQLLTSSLENPNIIQLGLRFGLAEAEPVAIQLLQGETLSDEERIALTTCLGQTGSNAVIVPLLEQLEASPNQPLRLATLEALGRFDDSTIGERLLDNLSSWEGRLKDQTITLLCSRQTWASLLLTGVESKQIDSADVTLDQVRQFLIHQDPEIQQQIKQIWGTIKPATPQEKQGRIKAVLKILSRSAGDPTKGKTVFVKTCGTCHKLHGEGTTIGPDLTGAERKDRRKLLENIIDPSAMIRSQYIMYTVVTDEGRILSGLLADSNDNTVTLIDKQNNRTIINRGNIDEMDESSLSLMPEKLLEPLSDQDLQDLFGYLQAN</sequence>
<dbReference type="GO" id="GO:0009055">
    <property type="term" value="F:electron transfer activity"/>
    <property type="evidence" value="ECO:0007669"/>
    <property type="project" value="InterPro"/>
</dbReference>
<dbReference type="Gene3D" id="2.120.10.30">
    <property type="entry name" value="TolB, C-terminal domain"/>
    <property type="match status" value="1"/>
</dbReference>
<evidence type="ECO:0000256" key="4">
    <source>
        <dbReference type="PROSITE-ProRule" id="PRU00433"/>
    </source>
</evidence>
<dbReference type="Pfam" id="PF23500">
    <property type="entry name" value="DUF7133"/>
    <property type="match status" value="1"/>
</dbReference>
<dbReference type="EMBL" id="CP036281">
    <property type="protein sequence ID" value="QDU79801.1"/>
    <property type="molecule type" value="Genomic_DNA"/>
</dbReference>
<dbReference type="NCBIfam" id="TIGR02603">
    <property type="entry name" value="CxxCH_TIGR02603"/>
    <property type="match status" value="1"/>
</dbReference>
<dbReference type="GO" id="GO:0020037">
    <property type="term" value="F:heme binding"/>
    <property type="evidence" value="ECO:0007669"/>
    <property type="project" value="InterPro"/>
</dbReference>
<dbReference type="InterPro" id="IPR013427">
    <property type="entry name" value="Haem-bd_dom_put"/>
</dbReference>
<dbReference type="SUPFAM" id="SSF46626">
    <property type="entry name" value="Cytochrome c"/>
    <property type="match status" value="1"/>
</dbReference>
<organism evidence="6 7">
    <name type="scientific">Polystyrenella longa</name>
    <dbReference type="NCBI Taxonomy" id="2528007"/>
    <lineage>
        <taxon>Bacteria</taxon>
        <taxon>Pseudomonadati</taxon>
        <taxon>Planctomycetota</taxon>
        <taxon>Planctomycetia</taxon>
        <taxon>Planctomycetales</taxon>
        <taxon>Planctomycetaceae</taxon>
        <taxon>Polystyrenella</taxon>
    </lineage>
</organism>
<name>A0A518CKQ0_9PLAN</name>
<reference evidence="6 7" key="1">
    <citation type="submission" date="2019-02" db="EMBL/GenBank/DDBJ databases">
        <title>Deep-cultivation of Planctomycetes and their phenomic and genomic characterization uncovers novel biology.</title>
        <authorList>
            <person name="Wiegand S."/>
            <person name="Jogler M."/>
            <person name="Boedeker C."/>
            <person name="Pinto D."/>
            <person name="Vollmers J."/>
            <person name="Rivas-Marin E."/>
            <person name="Kohn T."/>
            <person name="Peeters S.H."/>
            <person name="Heuer A."/>
            <person name="Rast P."/>
            <person name="Oberbeckmann S."/>
            <person name="Bunk B."/>
            <person name="Jeske O."/>
            <person name="Meyerdierks A."/>
            <person name="Storesund J.E."/>
            <person name="Kallscheuer N."/>
            <person name="Luecker S."/>
            <person name="Lage O.M."/>
            <person name="Pohl T."/>
            <person name="Merkel B.J."/>
            <person name="Hornburger P."/>
            <person name="Mueller R.-W."/>
            <person name="Bruemmer F."/>
            <person name="Labrenz M."/>
            <person name="Spormann A.M."/>
            <person name="Op den Camp H."/>
            <person name="Overmann J."/>
            <person name="Amann R."/>
            <person name="Jetten M.S.M."/>
            <person name="Mascher T."/>
            <person name="Medema M.H."/>
            <person name="Devos D.P."/>
            <person name="Kaster A.-K."/>
            <person name="Ovreas L."/>
            <person name="Rohde M."/>
            <person name="Galperin M.Y."/>
            <person name="Jogler C."/>
        </authorList>
    </citation>
    <scope>NUCLEOTIDE SEQUENCE [LARGE SCALE GENOMIC DNA]</scope>
    <source>
        <strain evidence="6 7">Pla110</strain>
    </source>
</reference>
<dbReference type="SUPFAM" id="SSF50952">
    <property type="entry name" value="Soluble quinoprotein glucose dehydrogenase"/>
    <property type="match status" value="1"/>
</dbReference>
<dbReference type="InterPro" id="IPR055557">
    <property type="entry name" value="DUF7133"/>
</dbReference>
<dbReference type="InterPro" id="IPR016024">
    <property type="entry name" value="ARM-type_fold"/>
</dbReference>
<dbReference type="KEGG" id="plon:Pla110_15190"/>
<dbReference type="InterPro" id="IPR036909">
    <property type="entry name" value="Cyt_c-like_dom_sf"/>
</dbReference>
<feature type="domain" description="Cytochrome c" evidence="5">
    <location>
        <begin position="863"/>
        <end position="995"/>
    </location>
</feature>
<dbReference type="RefSeq" id="WP_144994691.1">
    <property type="nucleotide sequence ID" value="NZ_CP036281.1"/>
</dbReference>
<dbReference type="AlphaFoldDB" id="A0A518CKQ0"/>
<dbReference type="Proteomes" id="UP000317178">
    <property type="component" value="Chromosome"/>
</dbReference>
<dbReference type="OrthoDB" id="225269at2"/>
<accession>A0A518CKQ0</accession>
<dbReference type="SUPFAM" id="SSF48371">
    <property type="entry name" value="ARM repeat"/>
    <property type="match status" value="1"/>
</dbReference>
<evidence type="ECO:0000256" key="2">
    <source>
        <dbReference type="ARBA" id="ARBA00022723"/>
    </source>
</evidence>
<dbReference type="InterPro" id="IPR009056">
    <property type="entry name" value="Cyt_c-like_dom"/>
</dbReference>
<dbReference type="InterPro" id="IPR011041">
    <property type="entry name" value="Quinoprot_gluc/sorb_DH_b-prop"/>
</dbReference>
<evidence type="ECO:0000313" key="6">
    <source>
        <dbReference type="EMBL" id="QDU79801.1"/>
    </source>
</evidence>
<proteinExistence type="predicted"/>
<dbReference type="PANTHER" id="PTHR33546">
    <property type="entry name" value="LARGE, MULTIFUNCTIONAL SECRETED PROTEIN-RELATED"/>
    <property type="match status" value="1"/>
</dbReference>
<evidence type="ECO:0000259" key="5">
    <source>
        <dbReference type="PROSITE" id="PS51007"/>
    </source>
</evidence>
<keyword evidence="7" id="KW-1185">Reference proteome</keyword>
<dbReference type="Gene3D" id="1.25.10.10">
    <property type="entry name" value="Leucine-rich Repeat Variant"/>
    <property type="match status" value="2"/>
</dbReference>
<dbReference type="InterPro" id="IPR011989">
    <property type="entry name" value="ARM-like"/>
</dbReference>
<dbReference type="PANTHER" id="PTHR33546:SF1">
    <property type="entry name" value="LARGE, MULTIFUNCTIONAL SECRETED PROTEIN"/>
    <property type="match status" value="1"/>
</dbReference>
<dbReference type="InterPro" id="IPR013428">
    <property type="entry name" value="Membrane-bound_put_N"/>
</dbReference>
<evidence type="ECO:0000313" key="7">
    <source>
        <dbReference type="Proteomes" id="UP000317178"/>
    </source>
</evidence>
<dbReference type="Gene3D" id="1.10.760.10">
    <property type="entry name" value="Cytochrome c-like domain"/>
    <property type="match status" value="1"/>
</dbReference>
<dbReference type="NCBIfam" id="TIGR02604">
    <property type="entry name" value="Piru_Ver_Nterm"/>
    <property type="match status" value="1"/>
</dbReference>